<dbReference type="InterPro" id="IPR002213">
    <property type="entry name" value="UDP_glucos_trans"/>
</dbReference>
<dbReference type="Proteomes" id="UP000245207">
    <property type="component" value="Unassembled WGS sequence"/>
</dbReference>
<gene>
    <name evidence="3" type="ORF">CTI12_AA079920</name>
</gene>
<evidence type="ECO:0000313" key="3">
    <source>
        <dbReference type="EMBL" id="PWA92339.1"/>
    </source>
</evidence>
<accession>A0A2U1Q2V8</accession>
<keyword evidence="2 3" id="KW-0808">Transferase</keyword>
<protein>
    <submittedName>
        <fullName evidence="3">UDP-glucuronosyl/UDP-glucosyltransferase</fullName>
    </submittedName>
</protein>
<dbReference type="FunFam" id="3.40.50.2000:FF:000138">
    <property type="entry name" value="Glycosyltransferase"/>
    <property type="match status" value="1"/>
</dbReference>
<dbReference type="CDD" id="cd03784">
    <property type="entry name" value="GT1_Gtf-like"/>
    <property type="match status" value="1"/>
</dbReference>
<dbReference type="GO" id="GO:0080043">
    <property type="term" value="F:quercetin 3-O-glucosyltransferase activity"/>
    <property type="evidence" value="ECO:0007669"/>
    <property type="project" value="TreeGrafter"/>
</dbReference>
<dbReference type="PANTHER" id="PTHR11926">
    <property type="entry name" value="GLUCOSYL/GLUCURONOSYL TRANSFERASES"/>
    <property type="match status" value="1"/>
</dbReference>
<comment type="similarity">
    <text evidence="1">Belongs to the UDP-glycosyltransferase family.</text>
</comment>
<sequence>MADLANSGPCHVVAIPYPGRGHINPLMNLCKIIALRRPSDFFITFIVTEEWLGFIGSEPKPDNIRFATIPNVLPSELGRAKDFPGFINAVQTSMEHPVEQLLHRMEVPTNVLIYDTYLNWVLNLGKRMGIPIASFFTMSASVFSMTYHYDLLVKNGHVGDDFSEKIDEEVDYIPGVLPIRVADLVTGFNGRGKQVTPVAVEATSMAPKAQFLLFVSVYELEAKVIDFFKSELSIPVYAIGPGIPYFNLNDVQSDQCTPDYIKWLDGQPEASVLYISQGSYLSVSNEQLEEIIAGVHDSNVRYLWVARGETSRFKNENKEKGLVIPWCDQLKVLCHGSIGGFWSHCGWNSTKEGAFAGVPMLTCPIFWDQVPNSKMIVEDWKMGKRVKIEEDTLLTREEIAKLIRSFMGRESEEGKEMRKRVIEVKKICQQATTEGGSAETDIDSFISDILLSRK</sequence>
<dbReference type="EMBL" id="PKPP01000471">
    <property type="protein sequence ID" value="PWA92339.1"/>
    <property type="molecule type" value="Genomic_DNA"/>
</dbReference>
<evidence type="ECO:0000256" key="1">
    <source>
        <dbReference type="ARBA" id="ARBA00009995"/>
    </source>
</evidence>
<dbReference type="SUPFAM" id="SSF53756">
    <property type="entry name" value="UDP-Glycosyltransferase/glycogen phosphorylase"/>
    <property type="match status" value="1"/>
</dbReference>
<dbReference type="Gene3D" id="3.40.50.2000">
    <property type="entry name" value="Glycogen Phosphorylase B"/>
    <property type="match status" value="2"/>
</dbReference>
<reference evidence="3 4" key="1">
    <citation type="journal article" date="2018" name="Mol. Plant">
        <title>The genome of Artemisia annua provides insight into the evolution of Asteraceae family and artemisinin biosynthesis.</title>
        <authorList>
            <person name="Shen Q."/>
            <person name="Zhang L."/>
            <person name="Liao Z."/>
            <person name="Wang S."/>
            <person name="Yan T."/>
            <person name="Shi P."/>
            <person name="Liu M."/>
            <person name="Fu X."/>
            <person name="Pan Q."/>
            <person name="Wang Y."/>
            <person name="Lv Z."/>
            <person name="Lu X."/>
            <person name="Zhang F."/>
            <person name="Jiang W."/>
            <person name="Ma Y."/>
            <person name="Chen M."/>
            <person name="Hao X."/>
            <person name="Li L."/>
            <person name="Tang Y."/>
            <person name="Lv G."/>
            <person name="Zhou Y."/>
            <person name="Sun X."/>
            <person name="Brodelius P.E."/>
            <person name="Rose J.K.C."/>
            <person name="Tang K."/>
        </authorList>
    </citation>
    <scope>NUCLEOTIDE SEQUENCE [LARGE SCALE GENOMIC DNA]</scope>
    <source>
        <strain evidence="4">cv. Huhao1</strain>
        <tissue evidence="3">Leaf</tissue>
    </source>
</reference>
<keyword evidence="4" id="KW-1185">Reference proteome</keyword>
<evidence type="ECO:0000256" key="2">
    <source>
        <dbReference type="ARBA" id="ARBA00022679"/>
    </source>
</evidence>
<dbReference type="OrthoDB" id="5835829at2759"/>
<evidence type="ECO:0000313" key="4">
    <source>
        <dbReference type="Proteomes" id="UP000245207"/>
    </source>
</evidence>
<dbReference type="GO" id="GO:0080044">
    <property type="term" value="F:quercetin 7-O-glucosyltransferase activity"/>
    <property type="evidence" value="ECO:0007669"/>
    <property type="project" value="TreeGrafter"/>
</dbReference>
<organism evidence="3 4">
    <name type="scientific">Artemisia annua</name>
    <name type="common">Sweet wormwood</name>
    <dbReference type="NCBI Taxonomy" id="35608"/>
    <lineage>
        <taxon>Eukaryota</taxon>
        <taxon>Viridiplantae</taxon>
        <taxon>Streptophyta</taxon>
        <taxon>Embryophyta</taxon>
        <taxon>Tracheophyta</taxon>
        <taxon>Spermatophyta</taxon>
        <taxon>Magnoliopsida</taxon>
        <taxon>eudicotyledons</taxon>
        <taxon>Gunneridae</taxon>
        <taxon>Pentapetalae</taxon>
        <taxon>asterids</taxon>
        <taxon>campanulids</taxon>
        <taxon>Asterales</taxon>
        <taxon>Asteraceae</taxon>
        <taxon>Asteroideae</taxon>
        <taxon>Anthemideae</taxon>
        <taxon>Artemisiinae</taxon>
        <taxon>Artemisia</taxon>
    </lineage>
</organism>
<comment type="caution">
    <text evidence="3">The sequence shown here is derived from an EMBL/GenBank/DDBJ whole genome shotgun (WGS) entry which is preliminary data.</text>
</comment>
<dbReference type="Pfam" id="PF00201">
    <property type="entry name" value="UDPGT"/>
    <property type="match status" value="1"/>
</dbReference>
<dbReference type="PANTHER" id="PTHR11926:SF774">
    <property type="entry name" value="UDP-GLYCOSYLTRANSFERASE 85A1-RELATED"/>
    <property type="match status" value="1"/>
</dbReference>
<name>A0A2U1Q2V8_ARTAN</name>
<dbReference type="AlphaFoldDB" id="A0A2U1Q2V8"/>
<proteinExistence type="inferred from homology"/>